<sequence length="194" mass="21627">MTLLPCTGSSLELLKQQLSLLDSQLFLGMRVDGIKIGSTNKSYIRACSGWLEVKCPPTSGIYSCCDSVKYAILEFQVTGTVTVCTKSLTCPFETGCILLVLTRNALWYKQSSQPGVMCFMVTLDVLFRPWFWGEAFLKALLNWSGRLVVKVMLWKWGLSGGGMRGKFRVMGVERAGRPACFIIAIERKMGEVEK</sequence>
<name>A0ACB8AYX7_9AGAM</name>
<keyword evidence="2" id="KW-1185">Reference proteome</keyword>
<proteinExistence type="predicted"/>
<organism evidence="1 2">
    <name type="scientific">Leucogyrophana mollusca</name>
    <dbReference type="NCBI Taxonomy" id="85980"/>
    <lineage>
        <taxon>Eukaryota</taxon>
        <taxon>Fungi</taxon>
        <taxon>Dikarya</taxon>
        <taxon>Basidiomycota</taxon>
        <taxon>Agaricomycotina</taxon>
        <taxon>Agaricomycetes</taxon>
        <taxon>Agaricomycetidae</taxon>
        <taxon>Boletales</taxon>
        <taxon>Boletales incertae sedis</taxon>
        <taxon>Leucogyrophana</taxon>
    </lineage>
</organism>
<comment type="caution">
    <text evidence="1">The sequence shown here is derived from an EMBL/GenBank/DDBJ whole genome shotgun (WGS) entry which is preliminary data.</text>
</comment>
<evidence type="ECO:0000313" key="1">
    <source>
        <dbReference type="EMBL" id="KAH7918053.1"/>
    </source>
</evidence>
<protein>
    <submittedName>
        <fullName evidence="1">Uncharacterized protein</fullName>
    </submittedName>
</protein>
<dbReference type="EMBL" id="MU266866">
    <property type="protein sequence ID" value="KAH7918053.1"/>
    <property type="molecule type" value="Genomic_DNA"/>
</dbReference>
<reference evidence="1" key="1">
    <citation type="journal article" date="2021" name="New Phytol.">
        <title>Evolutionary innovations through gain and loss of genes in the ectomycorrhizal Boletales.</title>
        <authorList>
            <person name="Wu G."/>
            <person name="Miyauchi S."/>
            <person name="Morin E."/>
            <person name="Kuo A."/>
            <person name="Drula E."/>
            <person name="Varga T."/>
            <person name="Kohler A."/>
            <person name="Feng B."/>
            <person name="Cao Y."/>
            <person name="Lipzen A."/>
            <person name="Daum C."/>
            <person name="Hundley H."/>
            <person name="Pangilinan J."/>
            <person name="Johnson J."/>
            <person name="Barry K."/>
            <person name="LaButti K."/>
            <person name="Ng V."/>
            <person name="Ahrendt S."/>
            <person name="Min B."/>
            <person name="Choi I.G."/>
            <person name="Park H."/>
            <person name="Plett J.M."/>
            <person name="Magnuson J."/>
            <person name="Spatafora J.W."/>
            <person name="Nagy L.G."/>
            <person name="Henrissat B."/>
            <person name="Grigoriev I.V."/>
            <person name="Yang Z.L."/>
            <person name="Xu J."/>
            <person name="Martin F.M."/>
        </authorList>
    </citation>
    <scope>NUCLEOTIDE SEQUENCE</scope>
    <source>
        <strain evidence="1">KUC20120723A-06</strain>
    </source>
</reference>
<accession>A0ACB8AYX7</accession>
<evidence type="ECO:0000313" key="2">
    <source>
        <dbReference type="Proteomes" id="UP000790709"/>
    </source>
</evidence>
<dbReference type="Proteomes" id="UP000790709">
    <property type="component" value="Unassembled WGS sequence"/>
</dbReference>
<gene>
    <name evidence="1" type="ORF">BV22DRAFT_1051999</name>
</gene>